<evidence type="ECO:0000313" key="2">
    <source>
        <dbReference type="EMBL" id="MDW5596809.1"/>
    </source>
</evidence>
<name>A0ABU4HXM8_9ACTN</name>
<evidence type="ECO:0000313" key="3">
    <source>
        <dbReference type="Proteomes" id="UP001284601"/>
    </source>
</evidence>
<accession>A0ABU4HXM8</accession>
<dbReference type="Pfam" id="PF00583">
    <property type="entry name" value="Acetyltransf_1"/>
    <property type="match status" value="1"/>
</dbReference>
<protein>
    <submittedName>
        <fullName evidence="2">GNAT family N-acetyltransferase</fullName>
    </submittedName>
</protein>
<comment type="caution">
    <text evidence="2">The sequence shown here is derived from an EMBL/GenBank/DDBJ whole genome shotgun (WGS) entry which is preliminary data.</text>
</comment>
<keyword evidence="3" id="KW-1185">Reference proteome</keyword>
<evidence type="ECO:0000259" key="1">
    <source>
        <dbReference type="PROSITE" id="PS51186"/>
    </source>
</evidence>
<dbReference type="PROSITE" id="PS51186">
    <property type="entry name" value="GNAT"/>
    <property type="match status" value="1"/>
</dbReference>
<dbReference type="EMBL" id="JAWSTH010000065">
    <property type="protein sequence ID" value="MDW5596809.1"/>
    <property type="molecule type" value="Genomic_DNA"/>
</dbReference>
<dbReference type="Proteomes" id="UP001284601">
    <property type="component" value="Unassembled WGS sequence"/>
</dbReference>
<dbReference type="Gene3D" id="3.40.630.30">
    <property type="match status" value="1"/>
</dbReference>
<feature type="domain" description="N-acetyltransferase" evidence="1">
    <location>
        <begin position="22"/>
        <end position="177"/>
    </location>
</feature>
<dbReference type="RefSeq" id="WP_318599243.1">
    <property type="nucleotide sequence ID" value="NZ_JAWSTH010000065.1"/>
</dbReference>
<organism evidence="2 3">
    <name type="scientific">Conexibacter stalactiti</name>
    <dbReference type="NCBI Taxonomy" id="1940611"/>
    <lineage>
        <taxon>Bacteria</taxon>
        <taxon>Bacillati</taxon>
        <taxon>Actinomycetota</taxon>
        <taxon>Thermoleophilia</taxon>
        <taxon>Solirubrobacterales</taxon>
        <taxon>Conexibacteraceae</taxon>
        <taxon>Conexibacter</taxon>
    </lineage>
</organism>
<sequence>MVGFVDDTTVRDDDGGAGGGTVTMRLVDEQLRKRVLALAPHPFQRSWSGVPADTLGPAERDPRQWPVAILLDEEPAGFLVLHGGVSAGRFVRPHGELLIRAFFVAAPFQHRGVGRRALELLPRFARQLDPSLSRLVLTVNDVNEVAQRAYTRAGFRDTGERYQRPGGGPQLVLELLV</sequence>
<gene>
    <name evidence="2" type="ORF">R7226_20855</name>
</gene>
<reference evidence="3" key="1">
    <citation type="submission" date="2023-07" db="EMBL/GenBank/DDBJ databases">
        <title>Conexibacter stalactiti sp. nov., isolated from stalactites in a lava cave and emended description of the genus Conexibacter.</title>
        <authorList>
            <person name="Lee S.D."/>
        </authorList>
    </citation>
    <scope>NUCLEOTIDE SEQUENCE [LARGE SCALE GENOMIC DNA]</scope>
    <source>
        <strain evidence="3">KCTC 39840</strain>
    </source>
</reference>
<dbReference type="CDD" id="cd04301">
    <property type="entry name" value="NAT_SF"/>
    <property type="match status" value="1"/>
</dbReference>
<dbReference type="SUPFAM" id="SSF55729">
    <property type="entry name" value="Acyl-CoA N-acyltransferases (Nat)"/>
    <property type="match status" value="1"/>
</dbReference>
<proteinExistence type="predicted"/>
<dbReference type="InterPro" id="IPR016181">
    <property type="entry name" value="Acyl_CoA_acyltransferase"/>
</dbReference>
<dbReference type="InterPro" id="IPR000182">
    <property type="entry name" value="GNAT_dom"/>
</dbReference>